<protein>
    <submittedName>
        <fullName evidence="2">Uncharacterized protein</fullName>
    </submittedName>
</protein>
<accession>A0A815XHU5</accession>
<evidence type="ECO:0000313" key="5">
    <source>
        <dbReference type="Proteomes" id="UP000663852"/>
    </source>
</evidence>
<proteinExistence type="predicted"/>
<sequence length="232" mass="26377">SEKQQAQHLSRSADRLNSKSSRRELRYEEHNDYIPPPLPLNSIQCHPTIDHYARALNQSSYFYSTHRRSQIEVYQLSSANNRLILPRPYSSNFPLSPKNNTSTNIPITYSSTVDNFRTMSQSSLDNNAYGKLSDCHSPLTPVGNSSVKAPRRIESAYSQFPTTQQEPVYANTQSLYDNILYPESSSLNKLTNRNEKKSCASQTQLTWTMATFSSFVDLENQSVIIQQPDPTT</sequence>
<evidence type="ECO:0000313" key="2">
    <source>
        <dbReference type="EMBL" id="CAF1557909.1"/>
    </source>
</evidence>
<dbReference type="Proteomes" id="UP000663828">
    <property type="component" value="Unassembled WGS sequence"/>
</dbReference>
<evidence type="ECO:0000313" key="4">
    <source>
        <dbReference type="Proteomes" id="UP000663828"/>
    </source>
</evidence>
<feature type="region of interest" description="Disordered" evidence="1">
    <location>
        <begin position="1"/>
        <end position="24"/>
    </location>
</feature>
<feature type="non-terminal residue" evidence="2">
    <location>
        <position position="232"/>
    </location>
</feature>
<dbReference type="EMBL" id="CAJNOJ010002168">
    <property type="protein sequence ID" value="CAF1557909.1"/>
    <property type="molecule type" value="Genomic_DNA"/>
</dbReference>
<feature type="non-terminal residue" evidence="2">
    <location>
        <position position="1"/>
    </location>
</feature>
<dbReference type="AlphaFoldDB" id="A0A815XHU5"/>
<evidence type="ECO:0000256" key="1">
    <source>
        <dbReference type="SAM" id="MobiDB-lite"/>
    </source>
</evidence>
<gene>
    <name evidence="2" type="ORF">EDS130_LOCUS46420</name>
    <name evidence="3" type="ORF">XAT740_LOCUS62997</name>
</gene>
<keyword evidence="4" id="KW-1185">Reference proteome</keyword>
<organism evidence="2 5">
    <name type="scientific">Adineta ricciae</name>
    <name type="common">Rotifer</name>
    <dbReference type="NCBI Taxonomy" id="249248"/>
    <lineage>
        <taxon>Eukaryota</taxon>
        <taxon>Metazoa</taxon>
        <taxon>Spiralia</taxon>
        <taxon>Gnathifera</taxon>
        <taxon>Rotifera</taxon>
        <taxon>Eurotatoria</taxon>
        <taxon>Bdelloidea</taxon>
        <taxon>Adinetida</taxon>
        <taxon>Adinetidae</taxon>
        <taxon>Adineta</taxon>
    </lineage>
</organism>
<comment type="caution">
    <text evidence="2">The sequence shown here is derived from an EMBL/GenBank/DDBJ whole genome shotgun (WGS) entry which is preliminary data.</text>
</comment>
<dbReference type="EMBL" id="CAJNOR010018596">
    <property type="protein sequence ID" value="CAF1688755.1"/>
    <property type="molecule type" value="Genomic_DNA"/>
</dbReference>
<name>A0A815XHU5_ADIRI</name>
<evidence type="ECO:0000313" key="3">
    <source>
        <dbReference type="EMBL" id="CAF1688755.1"/>
    </source>
</evidence>
<dbReference type="Proteomes" id="UP000663852">
    <property type="component" value="Unassembled WGS sequence"/>
</dbReference>
<dbReference type="OrthoDB" id="10039005at2759"/>
<reference evidence="2" key="1">
    <citation type="submission" date="2021-02" db="EMBL/GenBank/DDBJ databases">
        <authorList>
            <person name="Nowell W R."/>
        </authorList>
    </citation>
    <scope>NUCLEOTIDE SEQUENCE</scope>
</reference>